<dbReference type="PROSITE" id="PS50931">
    <property type="entry name" value="HTH_LYSR"/>
    <property type="match status" value="1"/>
</dbReference>
<dbReference type="PANTHER" id="PTHR30419">
    <property type="entry name" value="HTH-TYPE TRANSCRIPTIONAL REGULATOR YBHD"/>
    <property type="match status" value="1"/>
</dbReference>
<dbReference type="EMBL" id="JMQN01000021">
    <property type="protein sequence ID" value="KEA64132.1"/>
    <property type="molecule type" value="Genomic_DNA"/>
</dbReference>
<organism evidence="6 7">
    <name type="scientific">Marinobacterium lacunae</name>
    <dbReference type="NCBI Taxonomy" id="1232683"/>
    <lineage>
        <taxon>Bacteria</taxon>
        <taxon>Pseudomonadati</taxon>
        <taxon>Pseudomonadota</taxon>
        <taxon>Gammaproteobacteria</taxon>
        <taxon>Oceanospirillales</taxon>
        <taxon>Oceanospirillaceae</taxon>
        <taxon>Marinobacterium</taxon>
    </lineage>
</organism>
<dbReference type="CDD" id="cd05466">
    <property type="entry name" value="PBP2_LTTR_substrate"/>
    <property type="match status" value="1"/>
</dbReference>
<protein>
    <submittedName>
        <fullName evidence="6">Nitrogen assimilation regulatory protein Nac</fullName>
    </submittedName>
</protein>
<dbReference type="PANTHER" id="PTHR30419:SF8">
    <property type="entry name" value="NITROGEN ASSIMILATION TRANSCRIPTIONAL ACTIVATOR-RELATED"/>
    <property type="match status" value="1"/>
</dbReference>
<dbReference type="GO" id="GO:0003700">
    <property type="term" value="F:DNA-binding transcription factor activity"/>
    <property type="evidence" value="ECO:0007669"/>
    <property type="project" value="InterPro"/>
</dbReference>
<dbReference type="InterPro" id="IPR036390">
    <property type="entry name" value="WH_DNA-bd_sf"/>
</dbReference>
<evidence type="ECO:0000313" key="7">
    <source>
        <dbReference type="Proteomes" id="UP000028252"/>
    </source>
</evidence>
<dbReference type="Gene3D" id="1.10.10.10">
    <property type="entry name" value="Winged helix-like DNA-binding domain superfamily/Winged helix DNA-binding domain"/>
    <property type="match status" value="1"/>
</dbReference>
<keyword evidence="2" id="KW-0805">Transcription regulation</keyword>
<dbReference type="PATRIC" id="fig|1232683.4.peg.1842"/>
<dbReference type="Pfam" id="PF00126">
    <property type="entry name" value="HTH_1"/>
    <property type="match status" value="1"/>
</dbReference>
<dbReference type="RefSeq" id="WP_081849733.1">
    <property type="nucleotide sequence ID" value="NZ_JMQN01000021.1"/>
</dbReference>
<evidence type="ECO:0000256" key="4">
    <source>
        <dbReference type="ARBA" id="ARBA00023163"/>
    </source>
</evidence>
<dbReference type="InterPro" id="IPR005119">
    <property type="entry name" value="LysR_subst-bd"/>
</dbReference>
<dbReference type="eggNOG" id="COG0583">
    <property type="taxonomic scope" value="Bacteria"/>
</dbReference>
<gene>
    <name evidence="6" type="ORF">ADIMK_1867</name>
</gene>
<comment type="caution">
    <text evidence="6">The sequence shown here is derived from an EMBL/GenBank/DDBJ whole genome shotgun (WGS) entry which is preliminary data.</text>
</comment>
<dbReference type="InterPro" id="IPR050950">
    <property type="entry name" value="HTH-type_LysR_regulators"/>
</dbReference>
<reference evidence="6 7" key="1">
    <citation type="submission" date="2014-04" db="EMBL/GenBank/DDBJ databases">
        <title>Marinobacterium kochiensis sp. nov., isolated from sediment sample collected from Kochi backwaters in Kerala, India.</title>
        <authorList>
            <person name="Singh A."/>
            <person name="Pinnaka A.K."/>
        </authorList>
    </citation>
    <scope>NUCLEOTIDE SEQUENCE [LARGE SCALE GENOMIC DNA]</scope>
    <source>
        <strain evidence="6 7">AK27</strain>
    </source>
</reference>
<dbReference type="SUPFAM" id="SSF53850">
    <property type="entry name" value="Periplasmic binding protein-like II"/>
    <property type="match status" value="1"/>
</dbReference>
<dbReference type="Pfam" id="PF03466">
    <property type="entry name" value="LysR_substrate"/>
    <property type="match status" value="1"/>
</dbReference>
<dbReference type="Proteomes" id="UP000028252">
    <property type="component" value="Unassembled WGS sequence"/>
</dbReference>
<dbReference type="Gene3D" id="3.40.190.10">
    <property type="entry name" value="Periplasmic binding protein-like II"/>
    <property type="match status" value="2"/>
</dbReference>
<feature type="domain" description="HTH lysR-type" evidence="5">
    <location>
        <begin position="1"/>
        <end position="58"/>
    </location>
</feature>
<dbReference type="OrthoDB" id="8437302at2"/>
<dbReference type="STRING" id="1232683.ADIMK_1867"/>
<evidence type="ECO:0000256" key="3">
    <source>
        <dbReference type="ARBA" id="ARBA00023125"/>
    </source>
</evidence>
<dbReference type="PRINTS" id="PR00039">
    <property type="entry name" value="HTHLYSR"/>
</dbReference>
<sequence>MDPKHLLYLSVVLEKGSLTEAAKHLAVTQPTLTRIMSTLEMQAGGQLFSRSRYGVKATPVGEALAREGRAIQRNVEMAQLISSRFSHGYNQEIRIGVGPLLAATIVPEVINQILPDVKNTSLTLNVYRPTMLMDKLMDGDLDLVIAPAADLRTIEKTQRWLLGDDQLGIFCSRSHPLAQKKELSLKDFYDFPWLSLGHASPFERQVMDMLSIRGLSNIRTQLVFRNDGHMLLHILSQGAYLAVLPVKPIRCSQYNDQLVELELNTGLTQERNLYLWVRDEFADHPMTQKLTELFKDAISVE</sequence>
<accession>A0A081G027</accession>
<name>A0A081G027_9GAMM</name>
<evidence type="ECO:0000256" key="2">
    <source>
        <dbReference type="ARBA" id="ARBA00023015"/>
    </source>
</evidence>
<dbReference type="GO" id="GO:0005829">
    <property type="term" value="C:cytosol"/>
    <property type="evidence" value="ECO:0007669"/>
    <property type="project" value="TreeGrafter"/>
</dbReference>
<dbReference type="InterPro" id="IPR000847">
    <property type="entry name" value="LysR_HTH_N"/>
</dbReference>
<evidence type="ECO:0000259" key="5">
    <source>
        <dbReference type="PROSITE" id="PS50931"/>
    </source>
</evidence>
<proteinExistence type="inferred from homology"/>
<dbReference type="InterPro" id="IPR036388">
    <property type="entry name" value="WH-like_DNA-bd_sf"/>
</dbReference>
<keyword evidence="3" id="KW-0238">DNA-binding</keyword>
<keyword evidence="7" id="KW-1185">Reference proteome</keyword>
<dbReference type="AlphaFoldDB" id="A0A081G027"/>
<evidence type="ECO:0000313" key="6">
    <source>
        <dbReference type="EMBL" id="KEA64132.1"/>
    </source>
</evidence>
<evidence type="ECO:0000256" key="1">
    <source>
        <dbReference type="ARBA" id="ARBA00009437"/>
    </source>
</evidence>
<comment type="similarity">
    <text evidence="1">Belongs to the LysR transcriptional regulatory family.</text>
</comment>
<dbReference type="GO" id="GO:0003677">
    <property type="term" value="F:DNA binding"/>
    <property type="evidence" value="ECO:0007669"/>
    <property type="project" value="UniProtKB-KW"/>
</dbReference>
<dbReference type="SUPFAM" id="SSF46785">
    <property type="entry name" value="Winged helix' DNA-binding domain"/>
    <property type="match status" value="1"/>
</dbReference>
<keyword evidence="4" id="KW-0804">Transcription</keyword>